<proteinExistence type="inferred from homology"/>
<evidence type="ECO:0000256" key="17">
    <source>
        <dbReference type="SAM" id="Phobius"/>
    </source>
</evidence>
<keyword evidence="10 14" id="KW-0156">Chromatin regulator</keyword>
<feature type="compositionally biased region" description="Pro residues" evidence="16">
    <location>
        <begin position="221"/>
        <end position="232"/>
    </location>
</feature>
<evidence type="ECO:0000313" key="20">
    <source>
        <dbReference type="Proteomes" id="UP001162640"/>
    </source>
</evidence>
<evidence type="ECO:0000259" key="18">
    <source>
        <dbReference type="PROSITE" id="PS50089"/>
    </source>
</evidence>
<keyword evidence="6 14" id="KW-0479">Metal-binding</keyword>
<dbReference type="EC" id="2.3.2.27" evidence="14"/>
<dbReference type="GO" id="GO:0005634">
    <property type="term" value="C:nucleus"/>
    <property type="evidence" value="ECO:0007669"/>
    <property type="project" value="UniProtKB-SubCell"/>
</dbReference>
<feature type="coiled-coil region" evidence="15">
    <location>
        <begin position="457"/>
        <end position="494"/>
    </location>
</feature>
<dbReference type="GO" id="GO:0016567">
    <property type="term" value="P:protein ubiquitination"/>
    <property type="evidence" value="ECO:0007669"/>
    <property type="project" value="UniProtKB-UniRule"/>
</dbReference>
<reference evidence="20" key="1">
    <citation type="journal article" date="2023" name="Commun. Biol.">
        <title>Genome analysis of Parmales, the sister group of diatoms, reveals the evolutionary specialization of diatoms from phago-mixotrophs to photoautotrophs.</title>
        <authorList>
            <person name="Ban H."/>
            <person name="Sato S."/>
            <person name="Yoshikawa S."/>
            <person name="Yamada K."/>
            <person name="Nakamura Y."/>
            <person name="Ichinomiya M."/>
            <person name="Sato N."/>
            <person name="Blanc-Mathieu R."/>
            <person name="Endo H."/>
            <person name="Kuwata A."/>
            <person name="Ogata H."/>
        </authorList>
    </citation>
    <scope>NUCLEOTIDE SEQUENCE [LARGE SCALE GENOMIC DNA]</scope>
</reference>
<evidence type="ECO:0000256" key="16">
    <source>
        <dbReference type="SAM" id="MobiDB-lite"/>
    </source>
</evidence>
<dbReference type="InterPro" id="IPR001841">
    <property type="entry name" value="Znf_RING"/>
</dbReference>
<name>A0A9W6ZTS8_9STRA</name>
<dbReference type="CDD" id="cd16499">
    <property type="entry name" value="RING-HC_Bre1-like"/>
    <property type="match status" value="1"/>
</dbReference>
<keyword evidence="12 14" id="KW-0539">Nucleus</keyword>
<dbReference type="Proteomes" id="UP001162640">
    <property type="component" value="Unassembled WGS sequence"/>
</dbReference>
<feature type="compositionally biased region" description="Polar residues" evidence="16">
    <location>
        <begin position="422"/>
        <end position="434"/>
    </location>
</feature>
<evidence type="ECO:0000256" key="7">
    <source>
        <dbReference type="ARBA" id="ARBA00022771"/>
    </source>
</evidence>
<dbReference type="SMART" id="SM00184">
    <property type="entry name" value="RING"/>
    <property type="match status" value="1"/>
</dbReference>
<evidence type="ECO:0000256" key="3">
    <source>
        <dbReference type="ARBA" id="ARBA00004906"/>
    </source>
</evidence>
<accession>A0A9W6ZTS8</accession>
<dbReference type="GO" id="GO:0033503">
    <property type="term" value="C:HULC complex"/>
    <property type="evidence" value="ECO:0007669"/>
    <property type="project" value="TreeGrafter"/>
</dbReference>
<evidence type="ECO:0000256" key="2">
    <source>
        <dbReference type="ARBA" id="ARBA00004123"/>
    </source>
</evidence>
<feature type="coiled-coil region" evidence="15">
    <location>
        <begin position="590"/>
        <end position="631"/>
    </location>
</feature>
<evidence type="ECO:0000256" key="8">
    <source>
        <dbReference type="ARBA" id="ARBA00022786"/>
    </source>
</evidence>
<dbReference type="PROSITE" id="PS50089">
    <property type="entry name" value="ZF_RING_2"/>
    <property type="match status" value="1"/>
</dbReference>
<feature type="transmembrane region" description="Helical" evidence="17">
    <location>
        <begin position="884"/>
        <end position="908"/>
    </location>
</feature>
<feature type="region of interest" description="Disordered" evidence="16">
    <location>
        <begin position="407"/>
        <end position="440"/>
    </location>
</feature>
<evidence type="ECO:0000256" key="9">
    <source>
        <dbReference type="ARBA" id="ARBA00022833"/>
    </source>
</evidence>
<comment type="pathway">
    <text evidence="3 14">Protein modification; protein ubiquitination.</text>
</comment>
<dbReference type="InterPro" id="IPR017907">
    <property type="entry name" value="Znf_RING_CS"/>
</dbReference>
<evidence type="ECO:0000313" key="19">
    <source>
        <dbReference type="EMBL" id="GMH56963.1"/>
    </source>
</evidence>
<dbReference type="Pfam" id="PF13920">
    <property type="entry name" value="zf-C3HC4_3"/>
    <property type="match status" value="1"/>
</dbReference>
<dbReference type="InterPro" id="IPR013083">
    <property type="entry name" value="Znf_RING/FYVE/PHD"/>
</dbReference>
<dbReference type="PANTHER" id="PTHR23163">
    <property type="entry name" value="RING FINGER PROTEIN-RELATED"/>
    <property type="match status" value="1"/>
</dbReference>
<feature type="domain" description="RING-type" evidence="18">
    <location>
        <begin position="657"/>
        <end position="696"/>
    </location>
</feature>
<keyword evidence="7 13" id="KW-0863">Zinc-finger</keyword>
<dbReference type="Gene3D" id="3.30.40.10">
    <property type="entry name" value="Zinc/RING finger domain, C3HC4 (zinc finger)"/>
    <property type="match status" value="1"/>
</dbReference>
<comment type="subcellular location">
    <subcellularLocation>
        <location evidence="2 14">Nucleus</location>
    </subcellularLocation>
</comment>
<keyword evidence="9 14" id="KW-0862">Zinc</keyword>
<dbReference type="PANTHER" id="PTHR23163:SF0">
    <property type="entry name" value="E3 UBIQUITIN-PROTEIN LIGASE BRE1"/>
    <property type="match status" value="1"/>
</dbReference>
<dbReference type="GO" id="GO:0006325">
    <property type="term" value="P:chromatin organization"/>
    <property type="evidence" value="ECO:0007669"/>
    <property type="project" value="UniProtKB-KW"/>
</dbReference>
<comment type="caution">
    <text evidence="19">The sequence shown here is derived from an EMBL/GenBank/DDBJ whole genome shotgun (WGS) entry which is preliminary data.</text>
</comment>
<evidence type="ECO:0000256" key="1">
    <source>
        <dbReference type="ARBA" id="ARBA00000900"/>
    </source>
</evidence>
<keyword evidence="17" id="KW-0812">Transmembrane</keyword>
<evidence type="ECO:0000256" key="10">
    <source>
        <dbReference type="ARBA" id="ARBA00022853"/>
    </source>
</evidence>
<gene>
    <name evidence="19" type="ORF">TL16_g02260</name>
</gene>
<comment type="catalytic activity">
    <reaction evidence="1 14">
        <text>S-ubiquitinyl-[E2 ubiquitin-conjugating enzyme]-L-cysteine + [acceptor protein]-L-lysine = [E2 ubiquitin-conjugating enzyme]-L-cysteine + N(6)-ubiquitinyl-[acceptor protein]-L-lysine.</text>
        <dbReference type="EC" id="2.3.2.27"/>
    </reaction>
</comment>
<comment type="similarity">
    <text evidence="4 14">Belongs to the BRE1 family.</text>
</comment>
<dbReference type="InterPro" id="IPR013956">
    <property type="entry name" value="E3_ubiquit_lig_Bre1"/>
</dbReference>
<keyword evidence="17" id="KW-0472">Membrane</keyword>
<feature type="coiled-coil region" evidence="15">
    <location>
        <begin position="248"/>
        <end position="275"/>
    </location>
</feature>
<dbReference type="GO" id="GO:0061630">
    <property type="term" value="F:ubiquitin protein ligase activity"/>
    <property type="evidence" value="ECO:0007669"/>
    <property type="project" value="UniProtKB-EC"/>
</dbReference>
<evidence type="ECO:0000256" key="13">
    <source>
        <dbReference type="PROSITE-ProRule" id="PRU00175"/>
    </source>
</evidence>
<dbReference type="PROSITE" id="PS00518">
    <property type="entry name" value="ZF_RING_1"/>
    <property type="match status" value="1"/>
</dbReference>
<evidence type="ECO:0000256" key="11">
    <source>
        <dbReference type="ARBA" id="ARBA00023054"/>
    </source>
</evidence>
<evidence type="ECO:0000256" key="15">
    <source>
        <dbReference type="SAM" id="Coils"/>
    </source>
</evidence>
<sequence>MPPPPVEPDGWMLKFQNTALHTELSTLQRSLSTSSSQNTSLQTQVTSLKKSIKNVREKWYQMEETLKECLGENEKVLERYYGEEGGSVWKRILGGESEKGEEYFNSRVSSINTGLISVINKINGQPQNNAPQPSESTSAELAKCMEKMEELQGEANELKKKLEDKGEENRRANRMLDKIKGGMDGMGWKDVKEVLTQVGVGDCEISSAPQPPTSAQHPNPNATPNPNAPNPNAPATSAADPALSAVISDHRSQKIEELEQQNITLQQQINEITSTLSLGPNQSPPSHIIKSSHLYSTQSKNLTETLGMLKILTTDCNTLKTKVSSLQGLLNASNKSLQNLSQGEKERWGGLVRKKEEEKVGVEGEVVTLRHKLSQAMEGARQKEGYKASLNDQKALAENLQSQLSKLREDAKSTKAKERSDSIVNTTHDPSSLPSAPELHSENVKLKSLLKKEQSGSEAFINEIESLETERDLLQKTSDRLKNQVMEKEEISNKNMQEVLKLREIVRGNGKEVEGMKVLVEEAEKVAANAKIVEETITKLQQEITSKEAQIQETEKRLSDEIRGMKLSKVKIEGELAELKSSIATHDVGAQEMKKRNEELLLQIAVLRTEKTNLEEDLAKTSHIATKAEERCLEASTGGGSSAQTMRIKNMRAKLFCHVCNEREKNTIITRCNHLFCDVCIKHRLENRMRKCPACSKPFDKKDVETIYLTGWGRGLSFVCVDHSVSGISPPKAYGGCGLAYENVQLNYENNVVPEYFYAGPMEKRSKSLFQCNERRTFSQCGKVDDINEGLAYASNADWSRKDGLNEPQNGGNNCDANEYCVVMDVKGYYDIACDTDPDEHFDNDELKYNCLCEKGTRKEGFEEEEEMLQEVSPGDTTYAECSIGAWIASIILLVMLITVICCCCYCCSRKTGRDIGRGICGKKRKPPLHRGGEDAACCGGGSQVQ</sequence>
<feature type="compositionally biased region" description="Basic and acidic residues" evidence="16">
    <location>
        <begin position="407"/>
        <end position="421"/>
    </location>
</feature>
<dbReference type="AlphaFoldDB" id="A0A9W6ZTS8"/>
<dbReference type="SUPFAM" id="SSF57850">
    <property type="entry name" value="RING/U-box"/>
    <property type="match status" value="1"/>
</dbReference>
<protein>
    <recommendedName>
        <fullName evidence="14">E3 ubiquitin protein ligase</fullName>
        <ecNumber evidence="14">2.3.2.27</ecNumber>
    </recommendedName>
</protein>
<feature type="coiled-coil region" evidence="15">
    <location>
        <begin position="523"/>
        <end position="557"/>
    </location>
</feature>
<feature type="coiled-coil region" evidence="15">
    <location>
        <begin position="134"/>
        <end position="175"/>
    </location>
</feature>
<organism evidence="19 20">
    <name type="scientific">Triparma laevis f. inornata</name>
    <dbReference type="NCBI Taxonomy" id="1714386"/>
    <lineage>
        <taxon>Eukaryota</taxon>
        <taxon>Sar</taxon>
        <taxon>Stramenopiles</taxon>
        <taxon>Ochrophyta</taxon>
        <taxon>Bolidophyceae</taxon>
        <taxon>Parmales</taxon>
        <taxon>Triparmaceae</taxon>
        <taxon>Triparma</taxon>
    </lineage>
</organism>
<evidence type="ECO:0000256" key="6">
    <source>
        <dbReference type="ARBA" id="ARBA00022723"/>
    </source>
</evidence>
<keyword evidence="17" id="KW-1133">Transmembrane helix</keyword>
<evidence type="ECO:0000256" key="14">
    <source>
        <dbReference type="RuleBase" id="RU365038"/>
    </source>
</evidence>
<keyword evidence="11 14" id="KW-0175">Coiled coil</keyword>
<dbReference type="EMBL" id="BLQM01000054">
    <property type="protein sequence ID" value="GMH56963.1"/>
    <property type="molecule type" value="Genomic_DNA"/>
</dbReference>
<keyword evidence="5 14" id="KW-0808">Transferase</keyword>
<evidence type="ECO:0000256" key="12">
    <source>
        <dbReference type="ARBA" id="ARBA00023242"/>
    </source>
</evidence>
<evidence type="ECO:0000256" key="5">
    <source>
        <dbReference type="ARBA" id="ARBA00022679"/>
    </source>
</evidence>
<feature type="region of interest" description="Disordered" evidence="16">
    <location>
        <begin position="203"/>
        <end position="241"/>
    </location>
</feature>
<evidence type="ECO:0000256" key="4">
    <source>
        <dbReference type="ARBA" id="ARBA00005555"/>
    </source>
</evidence>
<dbReference type="GO" id="GO:0008270">
    <property type="term" value="F:zinc ion binding"/>
    <property type="evidence" value="ECO:0007669"/>
    <property type="project" value="UniProtKB-KW"/>
</dbReference>
<keyword evidence="8 14" id="KW-0833">Ubl conjugation pathway</keyword>